<proteinExistence type="predicted"/>
<evidence type="ECO:0000256" key="1">
    <source>
        <dbReference type="SAM" id="MobiDB-lite"/>
    </source>
</evidence>
<comment type="caution">
    <text evidence="3">The sequence shown here is derived from an EMBL/GenBank/DDBJ whole genome shotgun (WGS) entry which is preliminary data.</text>
</comment>
<dbReference type="EMBL" id="VIWU01000001">
    <property type="protein sequence ID" value="TWF80514.1"/>
    <property type="molecule type" value="Genomic_DNA"/>
</dbReference>
<feature type="transmembrane region" description="Helical" evidence="2">
    <location>
        <begin position="100"/>
        <end position="119"/>
    </location>
</feature>
<name>A0A561T081_9PSEU</name>
<keyword evidence="4" id="KW-1185">Reference proteome</keyword>
<organism evidence="3 4">
    <name type="scientific">Pseudonocardia hierapolitana</name>
    <dbReference type="NCBI Taxonomy" id="1128676"/>
    <lineage>
        <taxon>Bacteria</taxon>
        <taxon>Bacillati</taxon>
        <taxon>Actinomycetota</taxon>
        <taxon>Actinomycetes</taxon>
        <taxon>Pseudonocardiales</taxon>
        <taxon>Pseudonocardiaceae</taxon>
        <taxon>Pseudonocardia</taxon>
    </lineage>
</organism>
<protein>
    <submittedName>
        <fullName evidence="3">Uncharacterized protein</fullName>
    </submittedName>
</protein>
<dbReference type="RefSeq" id="WP_147259173.1">
    <property type="nucleotide sequence ID" value="NZ_VIWU01000001.1"/>
</dbReference>
<evidence type="ECO:0000256" key="2">
    <source>
        <dbReference type="SAM" id="Phobius"/>
    </source>
</evidence>
<dbReference type="AlphaFoldDB" id="A0A561T081"/>
<dbReference type="OrthoDB" id="4460669at2"/>
<feature type="transmembrane region" description="Helical" evidence="2">
    <location>
        <begin position="72"/>
        <end position="94"/>
    </location>
</feature>
<accession>A0A561T081</accession>
<evidence type="ECO:0000313" key="3">
    <source>
        <dbReference type="EMBL" id="TWF80514.1"/>
    </source>
</evidence>
<dbReference type="Proteomes" id="UP000321261">
    <property type="component" value="Unassembled WGS sequence"/>
</dbReference>
<keyword evidence="2" id="KW-1133">Transmembrane helix</keyword>
<evidence type="ECO:0000313" key="4">
    <source>
        <dbReference type="Proteomes" id="UP000321261"/>
    </source>
</evidence>
<reference evidence="3 4" key="1">
    <citation type="submission" date="2019-06" db="EMBL/GenBank/DDBJ databases">
        <title>Sequencing the genomes of 1000 actinobacteria strains.</title>
        <authorList>
            <person name="Klenk H.-P."/>
        </authorList>
    </citation>
    <scope>NUCLEOTIDE SEQUENCE [LARGE SCALE GENOMIC DNA]</scope>
    <source>
        <strain evidence="3 4">DSM 45671</strain>
    </source>
</reference>
<sequence length="226" mass="24332">MSNGDLPPAPDSSGQRRPPTAPRVDGPWQGERYRLKAAHHQVADRLFVASTGQGDPLLESVAARPPRRLRDAALGAVYMVLPVAVVIALVVWFTAEDRTLAFLISAAVVAAVAVLAFWYNASEPTVVLRAGARAVAEVDADGAGTHLPLYELRSVSVTDSPRGLALRLVGPAGQRLTLPFGLLEANQRLWDLVYSGIRHSEEGGAEIDERTRRVLHLPPRRSETGA</sequence>
<keyword evidence="2" id="KW-0472">Membrane</keyword>
<keyword evidence="2" id="KW-0812">Transmembrane</keyword>
<gene>
    <name evidence="3" type="ORF">FHX44_116457</name>
</gene>
<feature type="region of interest" description="Disordered" evidence="1">
    <location>
        <begin position="1"/>
        <end position="27"/>
    </location>
</feature>